<feature type="region of interest" description="Disordered" evidence="1">
    <location>
        <begin position="113"/>
        <end position="140"/>
    </location>
</feature>
<sequence>MCNKMEHSTLKSKCEIGQASQSDLVLEEGVQVSGSVQEGEYLTYSFRTDVFEHTQLQIWVTPSGSDPDVFVSDVDEQPTRGNYEWKSNHLGSRCFPALLQSTEWYVYSRQNALRGERSRDSEEESALEILKGQYPSSSLE</sequence>
<reference evidence="2 3" key="1">
    <citation type="journal article" date="2015" name="Genome Biol. Evol.">
        <title>Comparative Genomics of a Bacterivorous Green Alga Reveals Evolutionary Causalities and Consequences of Phago-Mixotrophic Mode of Nutrition.</title>
        <authorList>
            <person name="Burns J.A."/>
            <person name="Paasch A."/>
            <person name="Narechania A."/>
            <person name="Kim E."/>
        </authorList>
    </citation>
    <scope>NUCLEOTIDE SEQUENCE [LARGE SCALE GENOMIC DNA]</scope>
    <source>
        <strain evidence="2 3">PLY_AMNH</strain>
    </source>
</reference>
<gene>
    <name evidence="2" type="ORF">CYMTET_28747</name>
</gene>
<organism evidence="2 3">
    <name type="scientific">Cymbomonas tetramitiformis</name>
    <dbReference type="NCBI Taxonomy" id="36881"/>
    <lineage>
        <taxon>Eukaryota</taxon>
        <taxon>Viridiplantae</taxon>
        <taxon>Chlorophyta</taxon>
        <taxon>Pyramimonadophyceae</taxon>
        <taxon>Pyramimonadales</taxon>
        <taxon>Pyramimonadaceae</taxon>
        <taxon>Cymbomonas</taxon>
    </lineage>
</organism>
<comment type="caution">
    <text evidence="2">The sequence shown here is derived from an EMBL/GenBank/DDBJ whole genome shotgun (WGS) entry which is preliminary data.</text>
</comment>
<proteinExistence type="predicted"/>
<dbReference type="Gene3D" id="2.60.120.380">
    <property type="match status" value="1"/>
</dbReference>
<protein>
    <submittedName>
        <fullName evidence="2">Uncharacterized protein</fullName>
    </submittedName>
</protein>
<name>A0AAE0FMW9_9CHLO</name>
<evidence type="ECO:0000313" key="3">
    <source>
        <dbReference type="Proteomes" id="UP001190700"/>
    </source>
</evidence>
<dbReference type="EMBL" id="LGRX02016238">
    <property type="protein sequence ID" value="KAK3262395.1"/>
    <property type="molecule type" value="Genomic_DNA"/>
</dbReference>
<keyword evidence="3" id="KW-1185">Reference proteome</keyword>
<accession>A0AAE0FMW9</accession>
<dbReference type="Proteomes" id="UP001190700">
    <property type="component" value="Unassembled WGS sequence"/>
</dbReference>
<evidence type="ECO:0000256" key="1">
    <source>
        <dbReference type="SAM" id="MobiDB-lite"/>
    </source>
</evidence>
<dbReference type="AlphaFoldDB" id="A0AAE0FMW9"/>
<evidence type="ECO:0000313" key="2">
    <source>
        <dbReference type="EMBL" id="KAK3262395.1"/>
    </source>
</evidence>